<keyword evidence="1 3" id="KW-0413">Isomerase</keyword>
<dbReference type="InterPro" id="IPR003331">
    <property type="entry name" value="UDP_GlcNAc_Epimerase_2_dom"/>
</dbReference>
<dbReference type="AlphaFoldDB" id="A0A5C8ZPL5"/>
<dbReference type="EMBL" id="VRYZ01000008">
    <property type="protein sequence ID" value="TXS89652.1"/>
    <property type="molecule type" value="Genomic_DNA"/>
</dbReference>
<accession>A0A5C8ZPL5</accession>
<gene>
    <name evidence="3" type="ORF">FVW59_16695</name>
</gene>
<evidence type="ECO:0000313" key="3">
    <source>
        <dbReference type="EMBL" id="TXS89652.1"/>
    </source>
</evidence>
<proteinExistence type="inferred from homology"/>
<comment type="caution">
    <text evidence="3">The sequence shown here is derived from an EMBL/GenBank/DDBJ whole genome shotgun (WGS) entry which is preliminary data.</text>
</comment>
<name>A0A5C8ZPL5_9GAMM</name>
<evidence type="ECO:0000256" key="1">
    <source>
        <dbReference type="RuleBase" id="RU003513"/>
    </source>
</evidence>
<dbReference type="CDD" id="cd03786">
    <property type="entry name" value="GTB_UDP-GlcNAc_2-Epimerase"/>
    <property type="match status" value="1"/>
</dbReference>
<reference evidence="3 4" key="1">
    <citation type="submission" date="2019-08" db="EMBL/GenBank/DDBJ databases">
        <title>Parahaliea maris sp. nov., isolated from the surface seawater.</title>
        <authorList>
            <person name="Liu Y."/>
        </authorList>
    </citation>
    <scope>NUCLEOTIDE SEQUENCE [LARGE SCALE GENOMIC DNA]</scope>
    <source>
        <strain evidence="3 4">S2-26</strain>
    </source>
</reference>
<dbReference type="Gene3D" id="3.40.50.2000">
    <property type="entry name" value="Glycogen Phosphorylase B"/>
    <property type="match status" value="2"/>
</dbReference>
<dbReference type="PANTHER" id="PTHR43174">
    <property type="entry name" value="UDP-N-ACETYLGLUCOSAMINE 2-EPIMERASE"/>
    <property type="match status" value="1"/>
</dbReference>
<dbReference type="OrthoDB" id="9803238at2"/>
<dbReference type="InterPro" id="IPR029767">
    <property type="entry name" value="WecB-like"/>
</dbReference>
<organism evidence="3 4">
    <name type="scientific">Parahaliea aestuarii</name>
    <dbReference type="NCBI Taxonomy" id="1852021"/>
    <lineage>
        <taxon>Bacteria</taxon>
        <taxon>Pseudomonadati</taxon>
        <taxon>Pseudomonadota</taxon>
        <taxon>Gammaproteobacteria</taxon>
        <taxon>Cellvibrionales</taxon>
        <taxon>Halieaceae</taxon>
        <taxon>Parahaliea</taxon>
    </lineage>
</organism>
<dbReference type="EC" id="5.1.3.14" evidence="3"/>
<evidence type="ECO:0000313" key="4">
    <source>
        <dbReference type="Proteomes" id="UP000321933"/>
    </source>
</evidence>
<feature type="domain" description="UDP-N-acetylglucosamine 2-epimerase" evidence="2">
    <location>
        <begin position="38"/>
        <end position="369"/>
    </location>
</feature>
<dbReference type="NCBIfam" id="TIGR00236">
    <property type="entry name" value="wecB"/>
    <property type="match status" value="1"/>
</dbReference>
<dbReference type="SUPFAM" id="SSF53756">
    <property type="entry name" value="UDP-Glycosyltransferase/glycogen phosphorylase"/>
    <property type="match status" value="1"/>
</dbReference>
<keyword evidence="4" id="KW-1185">Reference proteome</keyword>
<dbReference type="GO" id="GO:0008761">
    <property type="term" value="F:UDP-N-acetylglucosamine 2-epimerase activity"/>
    <property type="evidence" value="ECO:0007669"/>
    <property type="project" value="UniProtKB-EC"/>
</dbReference>
<comment type="similarity">
    <text evidence="1">Belongs to the UDP-N-acetylglucosamine 2-epimerase family.</text>
</comment>
<dbReference type="RefSeq" id="WP_148065510.1">
    <property type="nucleotide sequence ID" value="NZ_VRYZ01000008.1"/>
</dbReference>
<evidence type="ECO:0000259" key="2">
    <source>
        <dbReference type="Pfam" id="PF02350"/>
    </source>
</evidence>
<dbReference type="PANTHER" id="PTHR43174:SF1">
    <property type="entry name" value="UDP-N-ACETYLGLUCOSAMINE 2-EPIMERASE"/>
    <property type="match status" value="1"/>
</dbReference>
<dbReference type="Proteomes" id="UP000321933">
    <property type="component" value="Unassembled WGS sequence"/>
</dbReference>
<sequence>MTQKSTRGHVLCVVGARPNFMKIAPIMRAFSAAAVPIPCRLVHTGQHYDAAMKASFFTQLRIPEPDLDLGVGSGSHAVQTAEIMKRFEPELDANPPRAVLVVGDVNSTIACSLVAVKKAIPVIHVEAGLRSGDRAMPEEINRILTDQLSDLLFTTELDAAANLQREGIDPARVLFVGNVMIDSLMQSLELAIPAERTFERFAEPLVAGEPFGLVTLHRPSNVDDPEVLETLLDVLCEISADMPLLFPMHPRTRAKVEAFGLEGRLASSGIRVTGPLSYLEMLGVMQRSALVLTDSGGLQEETTALGIPCLTLRHSTERPITVTEGTNTIVGTAADRIFAAYREFRQTGGKAGRVPPLWDGRAAERIAGKIGDWLVAG</sequence>
<protein>
    <submittedName>
        <fullName evidence="3">UDP-N-acetylglucosamine 2-epimerase (Non-hydrolyzing)</fullName>
        <ecNumber evidence="3">5.1.3.14</ecNumber>
    </submittedName>
</protein>
<dbReference type="Pfam" id="PF02350">
    <property type="entry name" value="Epimerase_2"/>
    <property type="match status" value="1"/>
</dbReference>